<dbReference type="Proteomes" id="UP001595767">
    <property type="component" value="Unassembled WGS sequence"/>
</dbReference>
<dbReference type="InterPro" id="IPR011990">
    <property type="entry name" value="TPR-like_helical_dom_sf"/>
</dbReference>
<organism evidence="2 3">
    <name type="scientific">Nocardia rhizosphaerae</name>
    <dbReference type="NCBI Taxonomy" id="1691571"/>
    <lineage>
        <taxon>Bacteria</taxon>
        <taxon>Bacillati</taxon>
        <taxon>Actinomycetota</taxon>
        <taxon>Actinomycetes</taxon>
        <taxon>Mycobacteriales</taxon>
        <taxon>Nocardiaceae</taxon>
        <taxon>Nocardia</taxon>
    </lineage>
</organism>
<gene>
    <name evidence="2" type="ORF">ACFOW8_26625</name>
</gene>
<name>A0ABV8LCA7_9NOCA</name>
<proteinExistence type="predicted"/>
<dbReference type="EMBL" id="JBHSBA010000015">
    <property type="protein sequence ID" value="MFC4128507.1"/>
    <property type="molecule type" value="Genomic_DNA"/>
</dbReference>
<feature type="domain" description="Protein kinase G tetratricopeptide repeat containing" evidence="1">
    <location>
        <begin position="21"/>
        <end position="124"/>
    </location>
</feature>
<keyword evidence="3" id="KW-1185">Reference proteome</keyword>
<evidence type="ECO:0000259" key="1">
    <source>
        <dbReference type="Pfam" id="PF16918"/>
    </source>
</evidence>
<comment type="caution">
    <text evidence="2">The sequence shown here is derived from an EMBL/GenBank/DDBJ whole genome shotgun (WGS) entry which is preliminary data.</text>
</comment>
<sequence length="126" mass="14111">MWDLTYRAQAALLSGEPAPELAGRDPAELDEQLLRAADDRVDGVTLDSRLRAAEVRRHVLEAALGWIRSGQWPGTPGKLLDVEFTEQGIRTGLERCLRISAREAEDMWSRFALVDQANTVRPRTTL</sequence>
<evidence type="ECO:0000313" key="2">
    <source>
        <dbReference type="EMBL" id="MFC4128507.1"/>
    </source>
</evidence>
<reference evidence="3" key="1">
    <citation type="journal article" date="2019" name="Int. J. Syst. Evol. Microbiol.">
        <title>The Global Catalogue of Microorganisms (GCM) 10K type strain sequencing project: providing services to taxonomists for standard genome sequencing and annotation.</title>
        <authorList>
            <consortium name="The Broad Institute Genomics Platform"/>
            <consortium name="The Broad Institute Genome Sequencing Center for Infectious Disease"/>
            <person name="Wu L."/>
            <person name="Ma J."/>
        </authorList>
    </citation>
    <scope>NUCLEOTIDE SEQUENCE [LARGE SCALE GENOMIC DNA]</scope>
    <source>
        <strain evidence="3">CGMCC 4.7204</strain>
    </source>
</reference>
<evidence type="ECO:0000313" key="3">
    <source>
        <dbReference type="Proteomes" id="UP001595767"/>
    </source>
</evidence>
<dbReference type="RefSeq" id="WP_378554277.1">
    <property type="nucleotide sequence ID" value="NZ_JBHSBA010000015.1"/>
</dbReference>
<dbReference type="Pfam" id="PF16918">
    <property type="entry name" value="PknG_TPR"/>
    <property type="match status" value="1"/>
</dbReference>
<accession>A0ABV8LCA7</accession>
<dbReference type="Gene3D" id="1.25.40.10">
    <property type="entry name" value="Tetratricopeptide repeat domain"/>
    <property type="match status" value="1"/>
</dbReference>
<dbReference type="InterPro" id="IPR031636">
    <property type="entry name" value="PknG_TPR"/>
</dbReference>
<protein>
    <submittedName>
        <fullName evidence="2">Tetratricopeptide repeat protein</fullName>
    </submittedName>
</protein>